<reference evidence="4 5" key="1">
    <citation type="journal article" date="2018" name="Evol. Lett.">
        <title>Horizontal gene cluster transfer increased hallucinogenic mushroom diversity.</title>
        <authorList>
            <person name="Reynolds H.T."/>
            <person name="Vijayakumar V."/>
            <person name="Gluck-Thaler E."/>
            <person name="Korotkin H.B."/>
            <person name="Matheny P.B."/>
            <person name="Slot J.C."/>
        </authorList>
    </citation>
    <scope>NUCLEOTIDE SEQUENCE [LARGE SCALE GENOMIC DNA]</scope>
    <source>
        <strain evidence="4 5">2631</strain>
    </source>
</reference>
<keyword evidence="2" id="KW-0732">Signal</keyword>
<dbReference type="STRING" id="93625.A0A409WK56"/>
<dbReference type="EMBL" id="NHYD01003400">
    <property type="protein sequence ID" value="PPQ78914.1"/>
    <property type="molecule type" value="Genomic_DNA"/>
</dbReference>
<proteinExistence type="predicted"/>
<protein>
    <recommendedName>
        <fullName evidence="3">Intradiol ring-cleavage dioxygenases domain-containing protein</fullName>
    </recommendedName>
</protein>
<feature type="compositionally biased region" description="Pro residues" evidence="1">
    <location>
        <begin position="353"/>
        <end position="371"/>
    </location>
</feature>
<feature type="chain" id="PRO_5019231060" description="Intradiol ring-cleavage dioxygenases domain-containing protein" evidence="2">
    <location>
        <begin position="25"/>
        <end position="371"/>
    </location>
</feature>
<comment type="caution">
    <text evidence="4">The sequence shown here is derived from an EMBL/GenBank/DDBJ whole genome shotgun (WGS) entry which is preliminary data.</text>
</comment>
<dbReference type="Gene3D" id="2.60.130.10">
    <property type="entry name" value="Aromatic compound dioxygenase"/>
    <property type="match status" value="1"/>
</dbReference>
<dbReference type="SUPFAM" id="SSF49482">
    <property type="entry name" value="Aromatic compound dioxygenase"/>
    <property type="match status" value="1"/>
</dbReference>
<dbReference type="InterPro" id="IPR015889">
    <property type="entry name" value="Intradiol_dOase_core"/>
</dbReference>
<evidence type="ECO:0000256" key="2">
    <source>
        <dbReference type="SAM" id="SignalP"/>
    </source>
</evidence>
<dbReference type="CDD" id="cd03457">
    <property type="entry name" value="intradiol_dioxygenase_like"/>
    <property type="match status" value="1"/>
</dbReference>
<sequence length="371" mass="38766">MRLSGVVSLLPFFLLAVAHPGGHGDHDQLARRKFLAHAKRSINDCRDIIEARGIESRSIERRAALAEALRSRRGLPQRSAVSRRDFASVLAADHESNRTDLTAGSTGADIFTGDLACVLQPEVTIGPYWVSGELVRTDLTEGEGGVPLYSDYQIIDVTTCDPIPNVYVDTWHANSTGVYAGVVAGGNGDSSDLTNINTTHGRGVALTDADGVAYFETLFPGHYTGRTPHIHVLTILNATLLPNNTISGGTAAHIGQVFFDQSLIAAVGENAPYSTNTQVLTLNSEDGIMAEEAAVMDPVMQYVWLSDDPSDGILGWITIGIDPTAEYVTSAAATWTENGGVTNPNAGGGPGGPGGPPGGPGGPPPPASSSA</sequence>
<dbReference type="InParanoid" id="A0A409WK56"/>
<dbReference type="GO" id="GO:0008199">
    <property type="term" value="F:ferric iron binding"/>
    <property type="evidence" value="ECO:0007669"/>
    <property type="project" value="InterPro"/>
</dbReference>
<feature type="signal peptide" evidence="2">
    <location>
        <begin position="1"/>
        <end position="24"/>
    </location>
</feature>
<dbReference type="OrthoDB" id="121380at2759"/>
<feature type="compositionally biased region" description="Polar residues" evidence="1">
    <location>
        <begin position="336"/>
        <end position="345"/>
    </location>
</feature>
<organism evidence="4 5">
    <name type="scientific">Psilocybe cyanescens</name>
    <dbReference type="NCBI Taxonomy" id="93625"/>
    <lineage>
        <taxon>Eukaryota</taxon>
        <taxon>Fungi</taxon>
        <taxon>Dikarya</taxon>
        <taxon>Basidiomycota</taxon>
        <taxon>Agaricomycotina</taxon>
        <taxon>Agaricomycetes</taxon>
        <taxon>Agaricomycetidae</taxon>
        <taxon>Agaricales</taxon>
        <taxon>Agaricineae</taxon>
        <taxon>Strophariaceae</taxon>
        <taxon>Psilocybe</taxon>
    </lineage>
</organism>
<gene>
    <name evidence="4" type="ORF">CVT25_002374</name>
</gene>
<evidence type="ECO:0000313" key="4">
    <source>
        <dbReference type="EMBL" id="PPQ78914.1"/>
    </source>
</evidence>
<dbReference type="InterPro" id="IPR000627">
    <property type="entry name" value="Intradiol_dOase_C"/>
</dbReference>
<dbReference type="GO" id="GO:0016702">
    <property type="term" value="F:oxidoreductase activity, acting on single donors with incorporation of molecular oxygen, incorporation of two atoms of oxygen"/>
    <property type="evidence" value="ECO:0007669"/>
    <property type="project" value="InterPro"/>
</dbReference>
<evidence type="ECO:0000313" key="5">
    <source>
        <dbReference type="Proteomes" id="UP000283269"/>
    </source>
</evidence>
<accession>A0A409WK56</accession>
<dbReference type="Proteomes" id="UP000283269">
    <property type="component" value="Unassembled WGS sequence"/>
</dbReference>
<keyword evidence="5" id="KW-1185">Reference proteome</keyword>
<dbReference type="PANTHER" id="PTHR34315:SF1">
    <property type="entry name" value="INTRADIOL RING-CLEAVAGE DIOXYGENASES DOMAIN-CONTAINING PROTEIN-RELATED"/>
    <property type="match status" value="1"/>
</dbReference>
<evidence type="ECO:0000256" key="1">
    <source>
        <dbReference type="SAM" id="MobiDB-lite"/>
    </source>
</evidence>
<feature type="domain" description="Intradiol ring-cleavage dioxygenases" evidence="3">
    <location>
        <begin position="136"/>
        <end position="227"/>
    </location>
</feature>
<dbReference type="Pfam" id="PF00775">
    <property type="entry name" value="Dioxygenase_C"/>
    <property type="match status" value="1"/>
</dbReference>
<evidence type="ECO:0000259" key="3">
    <source>
        <dbReference type="Pfam" id="PF00775"/>
    </source>
</evidence>
<dbReference type="PANTHER" id="PTHR34315">
    <property type="match status" value="1"/>
</dbReference>
<name>A0A409WK56_PSICY</name>
<feature type="region of interest" description="Disordered" evidence="1">
    <location>
        <begin position="336"/>
        <end position="371"/>
    </location>
</feature>
<dbReference type="AlphaFoldDB" id="A0A409WK56"/>